<dbReference type="GO" id="GO:0008270">
    <property type="term" value="F:zinc ion binding"/>
    <property type="evidence" value="ECO:0007669"/>
    <property type="project" value="UniProtKB-UniRule"/>
</dbReference>
<feature type="region of interest" description="Disordered" evidence="2">
    <location>
        <begin position="517"/>
        <end position="544"/>
    </location>
</feature>
<dbReference type="GO" id="GO:0016567">
    <property type="term" value="P:protein ubiquitination"/>
    <property type="evidence" value="ECO:0007669"/>
    <property type="project" value="UniProtKB-UniRule"/>
</dbReference>
<feature type="compositionally biased region" description="Polar residues" evidence="2">
    <location>
        <begin position="98"/>
        <end position="125"/>
    </location>
</feature>
<dbReference type="EC" id="2.3.2.27" evidence="1"/>
<dbReference type="InterPro" id="IPR044046">
    <property type="entry name" value="E3_ligase_UBR-like_C"/>
</dbReference>
<evidence type="ECO:0000256" key="1">
    <source>
        <dbReference type="RuleBase" id="RU366018"/>
    </source>
</evidence>
<comment type="caution">
    <text evidence="4">The sequence shown here is derived from an EMBL/GenBank/DDBJ whole genome shotgun (WGS) entry which is preliminary data.</text>
</comment>
<comment type="catalytic activity">
    <reaction evidence="1">
        <text>S-ubiquitinyl-[E2 ubiquitin-conjugating enzyme]-L-cysteine + [acceptor protein]-L-lysine = [E2 ubiquitin-conjugating enzyme]-L-cysteine + N(6)-ubiquitinyl-[acceptor protein]-L-lysine.</text>
        <dbReference type="EC" id="2.3.2.27"/>
    </reaction>
</comment>
<keyword evidence="1" id="KW-0833">Ubl conjugation pathway</keyword>
<proteinExistence type="inferred from homology"/>
<evidence type="ECO:0000259" key="3">
    <source>
        <dbReference type="Pfam" id="PF18995"/>
    </source>
</evidence>
<comment type="function">
    <text evidence="1">Ubiquitin ligase protein which is a component of the N-end rule pathway. Recognizes and binds to proteins bearing specific N-terminal residues that are destabilizing according to the N-end rule, leading to their ubiquitination and subsequent degradation.</text>
</comment>
<sequence length="1442" mass="158866">MESFIHAQNRFIANHTRLYEDLEVEEDEHQSDRAASSASSHHRPGSSTGAPVKNLTDVKDIHMETLGSEPELNTANSTLSTRPASSSSVRSRSSYSRLTGSHAVSRSTSNRGIHHQQQQPDALSLSPTRGLAAMLGGADTSGLAGALGESQCQSNSGVSPTTHDIGDISLVMDGYSDDDLDDEDDDGYDSPMDEDLEEADYHHSEVPTVEWETPGGSCIVCQENLDSTHMYGMVALMQRSKHLRKLPMGHRRFVLELLDAPESLDKECPRPSPLKVRGVETAFSSHPQNPAGFTIQGFPSSHMVPGMYISSCGHMMHLHCFDTFYTTIETRHSNQPTRNAPENLQRREFMCPFCKALGNVLIPALHSVPQVRDMAPLYFEPPKPQVGLPDLEEPPKSPGSLPSWWRSPLSLRAHQDHADSVLATVARSTQRVLLGALVDLRVSLSKVRFQEVLEVRAGPSSQGYYPEPPNHHSAPMGLGSFPSTGSHIPGTSLPTPVGSTSRIPPYLENQMSSFPRGSVQSMGARLNASPGSTPGRGEAGGSSGGEAPCLAWAVMTQLTTWEDLVTQSNHQYRPYLAHQVFYCNSSTWNTREFVSWDRVLNGLDFGPSVQSHSHFTKTPRTFDPLPLTPELAGLCSSSTETWYGGDTGEDELTEAMQAVLESAEGAYQEAQNIQARLQDICMFSTVADAVKVLYFRLAEIMHIHMTTLGQDVQQHQFDKLLVDTYYYTLSSLEATARGVPHGVQSGTVLDSINESTTSMLHMVSDLILHYYNLIRLSSPRQDWLKMKVRQRSAVWLTKLVQPHVLYRSTTTTTTEAESQTPHGYPRPMSTAGNAPSPYGRIGQPTATEPRLPGHSSGRAGVLSPPSYPALPTGGIGQSYLDTSKPSDQTSPATALEGLFSSTALATSSAVDKRTLFAQPLLLEDPFQVLVELSMFVVPEYAVDTIPLVTVLFLAELVRTVLGLVECAVRPDKKEHRSWMGQDSIRNNDKIRELLETYQMFDVYQTDPLADQATGAAESRAAAQSPQQADSLSQAADNAQGHLALDGKSYDVRHLIRFTSWLMQIMDFTQDEISNFHQRVPGVVLAKLVRILCLPFLRKTVLLLHTHHGVSFQGAYPVVLPDQTKLSPENDLGFAEDLLSPSGMVGASDNQIWRRYSEFDRLLYLLNIPPLVELCRVPDGVPESLCTRGHRLAEDQPRGYLYGLIKEWCQHLKVTVPIVNSQLADPKILGDPNSTPVTTLAPPADSSNHVSTSHSYYTSPIPVVTPPTHNNALSLVKPLTVKLPPIPLVFPGIMELTALPTGFDYLFEASSKVVCPKCKKIPQDPALCMFCGQFVCIQSFCCSDDFYGECNLHMMMCSGPIGIFLVVKSNTALLLWNDSGSFIVTPYRDYHGEMDLGLKRGRPLFLDQKRYDELRRTWLTHQVPNLVARTLENVFDTGGWITL</sequence>
<feature type="region of interest" description="Disordered" evidence="2">
    <location>
        <begin position="22"/>
        <end position="125"/>
    </location>
</feature>
<dbReference type="GO" id="GO:0000151">
    <property type="term" value="C:ubiquitin ligase complex"/>
    <property type="evidence" value="ECO:0007669"/>
    <property type="project" value="TreeGrafter"/>
</dbReference>
<feature type="region of interest" description="Disordered" evidence="2">
    <location>
        <begin position="459"/>
        <end position="502"/>
    </location>
</feature>
<dbReference type="EMBL" id="JANBPY010001055">
    <property type="protein sequence ID" value="KAJ1961860.1"/>
    <property type="molecule type" value="Genomic_DNA"/>
</dbReference>
<feature type="domain" description="E3 ubiquitin-protein ligase UBR-like C-terminal" evidence="3">
    <location>
        <begin position="1054"/>
        <end position="1419"/>
    </location>
</feature>
<accession>A0A9W8ATN3</accession>
<keyword evidence="1" id="KW-0863">Zinc-finger</keyword>
<dbReference type="GO" id="GO:0005737">
    <property type="term" value="C:cytoplasm"/>
    <property type="evidence" value="ECO:0007669"/>
    <property type="project" value="TreeGrafter"/>
</dbReference>
<dbReference type="PANTHER" id="PTHR21497:SF24">
    <property type="entry name" value="E3 UBIQUITIN-PROTEIN LIGASE UBR1"/>
    <property type="match status" value="1"/>
</dbReference>
<feature type="compositionally biased region" description="Polar residues" evidence="2">
    <location>
        <begin position="879"/>
        <end position="892"/>
    </location>
</feature>
<gene>
    <name evidence="4" type="primary">UBR1_1</name>
    <name evidence="4" type="ORF">IWQ62_003721</name>
</gene>
<dbReference type="OrthoDB" id="26387at2759"/>
<dbReference type="InterPro" id="IPR039164">
    <property type="entry name" value="UBR1-like"/>
</dbReference>
<comment type="similarity">
    <text evidence="1">Belongs to the E3 ubiquitin-protein ligase UBR1-like family.</text>
</comment>
<dbReference type="GO" id="GO:0071596">
    <property type="term" value="P:ubiquitin-dependent protein catabolic process via the N-end rule pathway"/>
    <property type="evidence" value="ECO:0007669"/>
    <property type="project" value="UniProtKB-UniRule"/>
</dbReference>
<comment type="pathway">
    <text evidence="1">Protein modification; protein ubiquitination.</text>
</comment>
<evidence type="ECO:0000313" key="4">
    <source>
        <dbReference type="EMBL" id="KAJ1961860.1"/>
    </source>
</evidence>
<feature type="domain" description="E3 ubiquitin-protein ligase UBR-like C-terminal" evidence="3">
    <location>
        <begin position="913"/>
        <end position="997"/>
    </location>
</feature>
<feature type="region of interest" description="Disordered" evidence="2">
    <location>
        <begin position="873"/>
        <end position="892"/>
    </location>
</feature>
<dbReference type="Pfam" id="PF18995">
    <property type="entry name" value="PRT6_C"/>
    <property type="match status" value="2"/>
</dbReference>
<dbReference type="CDD" id="cd16482">
    <property type="entry name" value="RING-H2_UBR1-like"/>
    <property type="match status" value="1"/>
</dbReference>
<evidence type="ECO:0000256" key="2">
    <source>
        <dbReference type="SAM" id="MobiDB-lite"/>
    </source>
</evidence>
<dbReference type="GO" id="GO:0061630">
    <property type="term" value="F:ubiquitin protein ligase activity"/>
    <property type="evidence" value="ECO:0007669"/>
    <property type="project" value="UniProtKB-UniRule"/>
</dbReference>
<evidence type="ECO:0000313" key="5">
    <source>
        <dbReference type="Proteomes" id="UP001150925"/>
    </source>
</evidence>
<reference evidence="4" key="1">
    <citation type="submission" date="2022-07" db="EMBL/GenBank/DDBJ databases">
        <title>Phylogenomic reconstructions and comparative analyses of Kickxellomycotina fungi.</title>
        <authorList>
            <person name="Reynolds N.K."/>
            <person name="Stajich J.E."/>
            <person name="Barry K."/>
            <person name="Grigoriev I.V."/>
            <person name="Crous P."/>
            <person name="Smith M.E."/>
        </authorList>
    </citation>
    <scope>NUCLEOTIDE SEQUENCE</scope>
    <source>
        <strain evidence="4">RSA 1196</strain>
    </source>
</reference>
<keyword evidence="1" id="KW-0862">Zinc</keyword>
<feature type="region of interest" description="Disordered" evidence="2">
    <location>
        <begin position="146"/>
        <end position="194"/>
    </location>
</feature>
<feature type="compositionally biased region" description="Polar residues" evidence="2">
    <location>
        <begin position="150"/>
        <end position="162"/>
    </location>
</feature>
<keyword evidence="5" id="KW-1185">Reference proteome</keyword>
<feature type="compositionally biased region" description="Polar residues" evidence="2">
    <location>
        <begin position="492"/>
        <end position="502"/>
    </location>
</feature>
<name>A0A9W8ATN3_9FUNG</name>
<dbReference type="PANTHER" id="PTHR21497">
    <property type="entry name" value="UBIQUITIN LIGASE E3 ALPHA-RELATED"/>
    <property type="match status" value="1"/>
</dbReference>
<feature type="region of interest" description="Disordered" evidence="2">
    <location>
        <begin position="809"/>
        <end position="867"/>
    </location>
</feature>
<keyword evidence="1 4" id="KW-0808">Transferase</keyword>
<dbReference type="Proteomes" id="UP001150925">
    <property type="component" value="Unassembled WGS sequence"/>
</dbReference>
<feature type="compositionally biased region" description="Low complexity" evidence="2">
    <location>
        <begin position="77"/>
        <end position="97"/>
    </location>
</feature>
<protein>
    <recommendedName>
        <fullName evidence="1">E3 ubiquitin-protein ligase</fullName>
        <ecNumber evidence="1">2.3.2.27</ecNumber>
    </recommendedName>
</protein>
<keyword evidence="1" id="KW-0479">Metal-binding</keyword>
<feature type="compositionally biased region" description="Acidic residues" evidence="2">
    <location>
        <begin position="175"/>
        <end position="194"/>
    </location>
</feature>
<keyword evidence="4" id="KW-0012">Acyltransferase</keyword>
<organism evidence="4 5">
    <name type="scientific">Dispira parvispora</name>
    <dbReference type="NCBI Taxonomy" id="1520584"/>
    <lineage>
        <taxon>Eukaryota</taxon>
        <taxon>Fungi</taxon>
        <taxon>Fungi incertae sedis</taxon>
        <taxon>Zoopagomycota</taxon>
        <taxon>Kickxellomycotina</taxon>
        <taxon>Dimargaritomycetes</taxon>
        <taxon>Dimargaritales</taxon>
        <taxon>Dimargaritaceae</taxon>
        <taxon>Dispira</taxon>
    </lineage>
</organism>